<dbReference type="InterPro" id="IPR029058">
    <property type="entry name" value="AB_hydrolase_fold"/>
</dbReference>
<dbReference type="InterPro" id="IPR022742">
    <property type="entry name" value="Hydrolase_4"/>
</dbReference>
<reference evidence="2" key="1">
    <citation type="journal article" date="2021" name="PeerJ">
        <title>Extensive microbial diversity within the chicken gut microbiome revealed by metagenomics and culture.</title>
        <authorList>
            <person name="Gilroy R."/>
            <person name="Ravi A."/>
            <person name="Getino M."/>
            <person name="Pursley I."/>
            <person name="Horton D.L."/>
            <person name="Alikhan N.F."/>
            <person name="Baker D."/>
            <person name="Gharbi K."/>
            <person name="Hall N."/>
            <person name="Watson M."/>
            <person name="Adriaenssens E.M."/>
            <person name="Foster-Nyarko E."/>
            <person name="Jarju S."/>
            <person name="Secka A."/>
            <person name="Antonio M."/>
            <person name="Oren A."/>
            <person name="Chaudhuri R.R."/>
            <person name="La Ragione R."/>
            <person name="Hildebrand F."/>
            <person name="Pallen M.J."/>
        </authorList>
    </citation>
    <scope>NUCLEOTIDE SEQUENCE</scope>
    <source>
        <strain evidence="2">ChiHjej11B10-19426</strain>
    </source>
</reference>
<dbReference type="Gene3D" id="3.40.50.1820">
    <property type="entry name" value="alpha/beta hydrolase"/>
    <property type="match status" value="1"/>
</dbReference>
<dbReference type="GO" id="GO:0016787">
    <property type="term" value="F:hydrolase activity"/>
    <property type="evidence" value="ECO:0007669"/>
    <property type="project" value="UniProtKB-KW"/>
</dbReference>
<keyword evidence="2" id="KW-0378">Hydrolase</keyword>
<evidence type="ECO:0000313" key="2">
    <source>
        <dbReference type="EMBL" id="HIZ14408.1"/>
    </source>
</evidence>
<protein>
    <submittedName>
        <fullName evidence="2">Alpha/beta fold hydrolase</fullName>
    </submittedName>
</protein>
<dbReference type="AlphaFoldDB" id="A0A9D2DCG8"/>
<dbReference type="SUPFAM" id="SSF53474">
    <property type="entry name" value="alpha/beta-Hydrolases"/>
    <property type="match status" value="1"/>
</dbReference>
<name>A0A9D2DCG8_9BACT</name>
<evidence type="ECO:0000259" key="1">
    <source>
        <dbReference type="Pfam" id="PF12146"/>
    </source>
</evidence>
<dbReference type="Proteomes" id="UP000824014">
    <property type="component" value="Unassembled WGS sequence"/>
</dbReference>
<evidence type="ECO:0000313" key="3">
    <source>
        <dbReference type="Proteomes" id="UP000824014"/>
    </source>
</evidence>
<dbReference type="Pfam" id="PF12146">
    <property type="entry name" value="Hydrolase_4"/>
    <property type="match status" value="1"/>
</dbReference>
<feature type="domain" description="Serine aminopeptidase S33" evidence="1">
    <location>
        <begin position="37"/>
        <end position="236"/>
    </location>
</feature>
<reference evidence="2" key="2">
    <citation type="submission" date="2021-04" db="EMBL/GenBank/DDBJ databases">
        <authorList>
            <person name="Gilroy R."/>
        </authorList>
    </citation>
    <scope>NUCLEOTIDE SEQUENCE</scope>
    <source>
        <strain evidence="2">ChiHjej11B10-19426</strain>
    </source>
</reference>
<comment type="caution">
    <text evidence="2">The sequence shown here is derived from an EMBL/GenBank/DDBJ whole genome shotgun (WGS) entry which is preliminary data.</text>
</comment>
<accession>A0A9D2DCG8</accession>
<sequence length="313" mass="35763">MTDADYQTIVFDLPDDYEGAVRATLLALPARHKSSSAVLYLHDYVDYYFQHHMGQFFASHDRNFYALDLRKCGRSWMPHQHFNYCRSLSEYYPEIDRAIDRMLADGNCDITLMGLGTGGLLAALYGAEGGRRAFVNRLILNSPFLEFNNGWLTSRLAGAICRRWPYATARNPMSTVYLDSIRADRHGEWAFDPVMKPYRLPSLPLAWALAMRQAQRKVQQGLGLTIPVLVMFSSRSSWHRHWDEEAMCTDTLLAVWHIRHYAAQLGSNVTLAEIRGGLHDLVLSRSDVREEALTRMEYFIEKTSQECTPGADA</sequence>
<gene>
    <name evidence="2" type="ORF">H9816_00625</name>
</gene>
<organism evidence="2 3">
    <name type="scientific">Candidatus Tidjanibacter faecipullorum</name>
    <dbReference type="NCBI Taxonomy" id="2838766"/>
    <lineage>
        <taxon>Bacteria</taxon>
        <taxon>Pseudomonadati</taxon>
        <taxon>Bacteroidota</taxon>
        <taxon>Bacteroidia</taxon>
        <taxon>Bacteroidales</taxon>
        <taxon>Rikenellaceae</taxon>
        <taxon>Tidjanibacter</taxon>
    </lineage>
</organism>
<proteinExistence type="predicted"/>
<dbReference type="EMBL" id="DXCC01000003">
    <property type="protein sequence ID" value="HIZ14408.1"/>
    <property type="molecule type" value="Genomic_DNA"/>
</dbReference>